<protein>
    <recommendedName>
        <fullName evidence="4">Transmembrane protein</fullName>
    </recommendedName>
</protein>
<evidence type="ECO:0000256" key="1">
    <source>
        <dbReference type="SAM" id="Phobius"/>
    </source>
</evidence>
<dbReference type="EMBL" id="JAYMYR010000001">
    <property type="protein sequence ID" value="KAK7381561.1"/>
    <property type="molecule type" value="Genomic_DNA"/>
</dbReference>
<name>A0AAN9RQ71_PHACN</name>
<comment type="caution">
    <text evidence="2">The sequence shown here is derived from an EMBL/GenBank/DDBJ whole genome shotgun (WGS) entry which is preliminary data.</text>
</comment>
<sequence length="131" mass="15074">MDKVMRIPPPLIPYLPFSPRVFRCLLRTELRLRATSPSTTLFFSHSLPGFQLHLQLPRYSLLSFLSLQNLSAILVHSFHNRLSFCCSFPLCKPSVKKNLWILLFSAVRSSFVACYIPFAFSDVRSSLLTCY</sequence>
<evidence type="ECO:0008006" key="4">
    <source>
        <dbReference type="Google" id="ProtNLM"/>
    </source>
</evidence>
<organism evidence="2 3">
    <name type="scientific">Phaseolus coccineus</name>
    <name type="common">Scarlet runner bean</name>
    <name type="synonym">Phaseolus multiflorus</name>
    <dbReference type="NCBI Taxonomy" id="3886"/>
    <lineage>
        <taxon>Eukaryota</taxon>
        <taxon>Viridiplantae</taxon>
        <taxon>Streptophyta</taxon>
        <taxon>Embryophyta</taxon>
        <taxon>Tracheophyta</taxon>
        <taxon>Spermatophyta</taxon>
        <taxon>Magnoliopsida</taxon>
        <taxon>eudicotyledons</taxon>
        <taxon>Gunneridae</taxon>
        <taxon>Pentapetalae</taxon>
        <taxon>rosids</taxon>
        <taxon>fabids</taxon>
        <taxon>Fabales</taxon>
        <taxon>Fabaceae</taxon>
        <taxon>Papilionoideae</taxon>
        <taxon>50 kb inversion clade</taxon>
        <taxon>NPAAA clade</taxon>
        <taxon>indigoferoid/millettioid clade</taxon>
        <taxon>Phaseoleae</taxon>
        <taxon>Phaseolus</taxon>
    </lineage>
</organism>
<dbReference type="AlphaFoldDB" id="A0AAN9RQ71"/>
<keyword evidence="1" id="KW-1133">Transmembrane helix</keyword>
<accession>A0AAN9RQ71</accession>
<reference evidence="2 3" key="1">
    <citation type="submission" date="2024-01" db="EMBL/GenBank/DDBJ databases">
        <title>The genomes of 5 underutilized Papilionoideae crops provide insights into root nodulation and disease resistanc.</title>
        <authorList>
            <person name="Jiang F."/>
        </authorList>
    </citation>
    <scope>NUCLEOTIDE SEQUENCE [LARGE SCALE GENOMIC DNA]</scope>
    <source>
        <strain evidence="2">JINMINGXINNONG_FW02</strain>
        <tissue evidence="2">Leaves</tissue>
    </source>
</reference>
<keyword evidence="3" id="KW-1185">Reference proteome</keyword>
<keyword evidence="1" id="KW-0472">Membrane</keyword>
<dbReference type="Proteomes" id="UP001374584">
    <property type="component" value="Unassembled WGS sequence"/>
</dbReference>
<keyword evidence="1" id="KW-0812">Transmembrane</keyword>
<feature type="transmembrane region" description="Helical" evidence="1">
    <location>
        <begin position="99"/>
        <end position="118"/>
    </location>
</feature>
<gene>
    <name evidence="2" type="ORF">VNO80_00106</name>
</gene>
<evidence type="ECO:0000313" key="2">
    <source>
        <dbReference type="EMBL" id="KAK7381561.1"/>
    </source>
</evidence>
<proteinExistence type="predicted"/>
<evidence type="ECO:0000313" key="3">
    <source>
        <dbReference type="Proteomes" id="UP001374584"/>
    </source>
</evidence>